<keyword evidence="3" id="KW-1185">Reference proteome</keyword>
<dbReference type="SUPFAM" id="SSF47413">
    <property type="entry name" value="lambda repressor-like DNA-binding domains"/>
    <property type="match status" value="1"/>
</dbReference>
<dbReference type="InterPro" id="IPR001387">
    <property type="entry name" value="Cro/C1-type_HTH"/>
</dbReference>
<dbReference type="RefSeq" id="WP_349218047.1">
    <property type="nucleotide sequence ID" value="NZ_JBBMFD010000003.1"/>
</dbReference>
<dbReference type="Pfam" id="PF13443">
    <property type="entry name" value="HTH_26"/>
    <property type="match status" value="1"/>
</dbReference>
<organism evidence="2 3">
    <name type="scientific">Solibaculum intestinale</name>
    <dbReference type="NCBI Taxonomy" id="3133165"/>
    <lineage>
        <taxon>Bacteria</taxon>
        <taxon>Bacillati</taxon>
        <taxon>Bacillota</taxon>
        <taxon>Clostridia</taxon>
        <taxon>Eubacteriales</taxon>
        <taxon>Oscillospiraceae</taxon>
        <taxon>Solibaculum</taxon>
    </lineage>
</organism>
<accession>A0ABV1DZS8</accession>
<dbReference type="Gene3D" id="1.10.260.40">
    <property type="entry name" value="lambda repressor-like DNA-binding domains"/>
    <property type="match status" value="1"/>
</dbReference>
<protein>
    <submittedName>
        <fullName evidence="2">Helix-turn-helix transcriptional regulator</fullName>
    </submittedName>
</protein>
<feature type="domain" description="HTH cro/C1-type" evidence="1">
    <location>
        <begin position="5"/>
        <end position="63"/>
    </location>
</feature>
<evidence type="ECO:0000313" key="2">
    <source>
        <dbReference type="EMBL" id="MEQ2439781.1"/>
    </source>
</evidence>
<comment type="caution">
    <text evidence="2">The sequence shown here is derived from an EMBL/GenBank/DDBJ whole genome shotgun (WGS) entry which is preliminary data.</text>
</comment>
<dbReference type="EMBL" id="JBBMFD010000003">
    <property type="protein sequence ID" value="MEQ2439781.1"/>
    <property type="molecule type" value="Genomic_DNA"/>
</dbReference>
<gene>
    <name evidence="2" type="ORF">WMO26_02955</name>
</gene>
<reference evidence="2 3" key="1">
    <citation type="submission" date="2024-03" db="EMBL/GenBank/DDBJ databases">
        <title>Human intestinal bacterial collection.</title>
        <authorList>
            <person name="Pauvert C."/>
            <person name="Hitch T.C.A."/>
            <person name="Clavel T."/>
        </authorList>
    </citation>
    <scope>NUCLEOTIDE SEQUENCE [LARGE SCALE GENOMIC DNA]</scope>
    <source>
        <strain evidence="2 3">CLA-JM-H44</strain>
    </source>
</reference>
<name>A0ABV1DZS8_9FIRM</name>
<evidence type="ECO:0000313" key="3">
    <source>
        <dbReference type="Proteomes" id="UP001489509"/>
    </source>
</evidence>
<proteinExistence type="predicted"/>
<evidence type="ECO:0000259" key="1">
    <source>
        <dbReference type="Pfam" id="PF13443"/>
    </source>
</evidence>
<sequence>MMLRVQEILTQKGKSRYWLFQQLNMSYQSFRRMLDNETKSISKENIEVLCLILSCTPNDLFSIGEDAEAKR</sequence>
<dbReference type="Proteomes" id="UP001489509">
    <property type="component" value="Unassembled WGS sequence"/>
</dbReference>
<dbReference type="InterPro" id="IPR010982">
    <property type="entry name" value="Lambda_DNA-bd_dom_sf"/>
</dbReference>